<name>A0ACC3Z6K8_COLTU</name>
<reference evidence="1 2" key="1">
    <citation type="journal article" date="2020" name="Phytopathology">
        <title>Genome Sequence Resources of Colletotrichum truncatum, C. plurivorum, C. musicola, and C. sojae: Four Species Pathogenic to Soybean (Glycine max).</title>
        <authorList>
            <person name="Rogerio F."/>
            <person name="Boufleur T.R."/>
            <person name="Ciampi-Guillardi M."/>
            <person name="Sukno S.A."/>
            <person name="Thon M.R."/>
            <person name="Massola Junior N.S."/>
            <person name="Baroncelli R."/>
        </authorList>
    </citation>
    <scope>NUCLEOTIDE SEQUENCE [LARGE SCALE GENOMIC DNA]</scope>
    <source>
        <strain evidence="1 2">CMES1059</strain>
    </source>
</reference>
<evidence type="ECO:0000313" key="1">
    <source>
        <dbReference type="EMBL" id="KAL0939738.1"/>
    </source>
</evidence>
<comment type="caution">
    <text evidence="1">The sequence shown here is derived from an EMBL/GenBank/DDBJ whole genome shotgun (WGS) entry which is preliminary data.</text>
</comment>
<accession>A0ACC3Z6K8</accession>
<dbReference type="Proteomes" id="UP000805649">
    <property type="component" value="Unassembled WGS sequence"/>
</dbReference>
<dbReference type="EMBL" id="VUJX02000003">
    <property type="protein sequence ID" value="KAL0939738.1"/>
    <property type="molecule type" value="Genomic_DNA"/>
</dbReference>
<organism evidence="1 2">
    <name type="scientific">Colletotrichum truncatum</name>
    <name type="common">Anthracnose fungus</name>
    <name type="synonym">Colletotrichum capsici</name>
    <dbReference type="NCBI Taxonomy" id="5467"/>
    <lineage>
        <taxon>Eukaryota</taxon>
        <taxon>Fungi</taxon>
        <taxon>Dikarya</taxon>
        <taxon>Ascomycota</taxon>
        <taxon>Pezizomycotina</taxon>
        <taxon>Sordariomycetes</taxon>
        <taxon>Hypocreomycetidae</taxon>
        <taxon>Glomerellales</taxon>
        <taxon>Glomerellaceae</taxon>
        <taxon>Colletotrichum</taxon>
        <taxon>Colletotrichum truncatum species complex</taxon>
    </lineage>
</organism>
<keyword evidence="2" id="KW-1185">Reference proteome</keyword>
<gene>
    <name evidence="1" type="ORF">CTRU02_206348</name>
</gene>
<protein>
    <submittedName>
        <fullName evidence="1">Heterokaryon incompatibility protein</fullName>
    </submittedName>
</protein>
<proteinExistence type="predicted"/>
<sequence>MSTFKYRDILQDDEIRLLRLLPGDWLDDLEAQLHLADQTWRYIALSYAWGSTKRSNQIIVNGEVKHITFNLDRALRAIRQKTKPVVIWIDSICINQNDAVEKGHQVGLMHDIFSSAIEVVACVGDGLDRSLKDYTRRFEKLGKLSPITFAGDQSDIPLIERSIDLWKRSPPGSLSEQDEIICLYSLISAALHESFFNTKKPQQEGEETYSANQWFPKRESPADEHRLQQISERMRVFAVSDWWNRMWVVQEACVAKKLTILYGRASIPFRVIVQGAREFLDSSSPKPFEFMKVVSYMAEKADAIDFFRFRGSFRTSSVATNSSLLWLLRNFRDRRSSEPRDKIYALLRLAKDLKRETLFSHVDLNIDTDYEISVSNLFSQVAYEIFKQTGLMWVTTSDLLAKSRKDIPSWVPDWSSDNPIPGFSQQRVRFHGELFQVFNTSGAMFRHFHAVDGVIKEDVVSPQQHYERLANGEVDVDLRWETTHRLPVLSIYATSTGTSVMEVDIEEQLRLALNLNGISCGLIEDISDPIMSDLSNLPEVILQTISKCWQLVQGGELLHRKPLMEILACALCSSIRTESGPDGYKAPSILSTDQMRQASYWALRHAMEHLPNTRYYDPRLINLFEADFEDNLISWIAALKEDTELSIYIKIIRDHTFWDLRSKEKLAMWCCSHPAADDSTYSAQGGVRLFTFTRDFSPRGEFDSDHSVRLWSEDKRWIEDTIRAVAGGCRLFVTSRGLVGLGPEAMRAGDEVCILEGGLMPYILRKRLKKRIMAMVGTCYVEGIMHRGQGDSVRGSNSEYIGSRDMLQQQLRQAWSSHREEFILY</sequence>
<evidence type="ECO:0000313" key="2">
    <source>
        <dbReference type="Proteomes" id="UP000805649"/>
    </source>
</evidence>